<dbReference type="Gene3D" id="1.10.1660.10">
    <property type="match status" value="1"/>
</dbReference>
<keyword evidence="4" id="KW-1185">Reference proteome</keyword>
<dbReference type="EMBL" id="AZEZ01000032">
    <property type="protein sequence ID" value="KRL44769.1"/>
    <property type="molecule type" value="Genomic_DNA"/>
</dbReference>
<keyword evidence="1" id="KW-0238">DNA-binding</keyword>
<reference evidence="3 4" key="1">
    <citation type="journal article" date="2015" name="Genome Announc.">
        <title>Expanding the biotechnology potential of lactobacilli through comparative genomics of 213 strains and associated genera.</title>
        <authorList>
            <person name="Sun Z."/>
            <person name="Harris H.M."/>
            <person name="McCann A."/>
            <person name="Guo C."/>
            <person name="Argimon S."/>
            <person name="Zhang W."/>
            <person name="Yang X."/>
            <person name="Jeffery I.B."/>
            <person name="Cooney J.C."/>
            <person name="Kagawa T.F."/>
            <person name="Liu W."/>
            <person name="Song Y."/>
            <person name="Salvetti E."/>
            <person name="Wrobel A."/>
            <person name="Rasinkangas P."/>
            <person name="Parkhill J."/>
            <person name="Rea M.C."/>
            <person name="O'Sullivan O."/>
            <person name="Ritari J."/>
            <person name="Douillard F.P."/>
            <person name="Paul Ross R."/>
            <person name="Yang R."/>
            <person name="Briner A.E."/>
            <person name="Felis G.E."/>
            <person name="de Vos W.M."/>
            <person name="Barrangou R."/>
            <person name="Klaenhammer T.R."/>
            <person name="Caufield P.W."/>
            <person name="Cui Y."/>
            <person name="Zhang H."/>
            <person name="O'Toole P.W."/>
        </authorList>
    </citation>
    <scope>NUCLEOTIDE SEQUENCE [LARGE SCALE GENOMIC DNA]</scope>
    <source>
        <strain evidence="3 4">DSM 14500</strain>
    </source>
</reference>
<proteinExistence type="predicted"/>
<dbReference type="Pfam" id="PF13411">
    <property type="entry name" value="MerR_1"/>
    <property type="match status" value="1"/>
</dbReference>
<dbReference type="PANTHER" id="PTHR30204:SF98">
    <property type="entry name" value="HTH-TYPE TRANSCRIPTIONAL REGULATOR ADHR"/>
    <property type="match status" value="1"/>
</dbReference>
<organism evidence="3 4">
    <name type="scientific">Companilactobacillus mindensis DSM 14500</name>
    <dbReference type="NCBI Taxonomy" id="1423770"/>
    <lineage>
        <taxon>Bacteria</taxon>
        <taxon>Bacillati</taxon>
        <taxon>Bacillota</taxon>
        <taxon>Bacilli</taxon>
        <taxon>Lactobacillales</taxon>
        <taxon>Lactobacillaceae</taxon>
        <taxon>Companilactobacillus</taxon>
    </lineage>
</organism>
<dbReference type="PROSITE" id="PS50937">
    <property type="entry name" value="HTH_MERR_2"/>
    <property type="match status" value="1"/>
</dbReference>
<dbReference type="InterPro" id="IPR047057">
    <property type="entry name" value="MerR_fam"/>
</dbReference>
<dbReference type="PANTHER" id="PTHR30204">
    <property type="entry name" value="REDOX-CYCLING DRUG-SENSING TRANSCRIPTIONAL ACTIVATOR SOXR"/>
    <property type="match status" value="1"/>
</dbReference>
<evidence type="ECO:0000256" key="1">
    <source>
        <dbReference type="ARBA" id="ARBA00023125"/>
    </source>
</evidence>
<accession>A0A0R1QJT3</accession>
<dbReference type="GO" id="GO:0003677">
    <property type="term" value="F:DNA binding"/>
    <property type="evidence" value="ECO:0007669"/>
    <property type="project" value="UniProtKB-KW"/>
</dbReference>
<dbReference type="SMART" id="SM00422">
    <property type="entry name" value="HTH_MERR"/>
    <property type="match status" value="1"/>
</dbReference>
<feature type="domain" description="HTH merR-type" evidence="2">
    <location>
        <begin position="10"/>
        <end position="79"/>
    </location>
</feature>
<dbReference type="AlphaFoldDB" id="A0A0R1QJT3"/>
<gene>
    <name evidence="3" type="ORF">FD29_GL001965</name>
</gene>
<evidence type="ECO:0000259" key="2">
    <source>
        <dbReference type="PROSITE" id="PS50937"/>
    </source>
</evidence>
<dbReference type="GO" id="GO:0003700">
    <property type="term" value="F:DNA-binding transcription factor activity"/>
    <property type="evidence" value="ECO:0007669"/>
    <property type="project" value="InterPro"/>
</dbReference>
<dbReference type="SUPFAM" id="SSF46955">
    <property type="entry name" value="Putative DNA-binding domain"/>
    <property type="match status" value="1"/>
</dbReference>
<dbReference type="InterPro" id="IPR009061">
    <property type="entry name" value="DNA-bd_dom_put_sf"/>
</dbReference>
<dbReference type="InterPro" id="IPR000551">
    <property type="entry name" value="MerR-type_HTH_dom"/>
</dbReference>
<evidence type="ECO:0000313" key="4">
    <source>
        <dbReference type="Proteomes" id="UP000050872"/>
    </source>
</evidence>
<evidence type="ECO:0000313" key="3">
    <source>
        <dbReference type="EMBL" id="KRL44769.1"/>
    </source>
</evidence>
<sequence>MKGNKLMLKTYSISQVSEILQIPSSTIRYYDGLELLPRLRKSANGVRQFSQNDINTLRIIECLKRAGLSMKEIKRFTELSQQGDASLQERRELFYNARENFAKKLAQMQETMKVLDFKCAYYDQALVDGTEKSVQEDMSLGNVV</sequence>
<dbReference type="STRING" id="1423770.FD29_GL001965"/>
<dbReference type="CDD" id="cd01109">
    <property type="entry name" value="HTH_YyaN"/>
    <property type="match status" value="1"/>
</dbReference>
<comment type="caution">
    <text evidence="3">The sequence shown here is derived from an EMBL/GenBank/DDBJ whole genome shotgun (WGS) entry which is preliminary data.</text>
</comment>
<dbReference type="PATRIC" id="fig|1423770.3.peg.2018"/>
<name>A0A0R1QJT3_9LACO</name>
<dbReference type="Proteomes" id="UP000050872">
    <property type="component" value="Unassembled WGS sequence"/>
</dbReference>
<protein>
    <recommendedName>
        <fullName evidence="2">HTH merR-type domain-containing protein</fullName>
    </recommendedName>
</protein>